<keyword evidence="3" id="KW-0804">Transcription</keyword>
<dbReference type="Proteomes" id="UP000286974">
    <property type="component" value="Unassembled WGS sequence"/>
</dbReference>
<dbReference type="EMBL" id="BEXA01000005">
    <property type="protein sequence ID" value="GAY74007.1"/>
    <property type="molecule type" value="Genomic_DNA"/>
</dbReference>
<dbReference type="InterPro" id="IPR000835">
    <property type="entry name" value="HTH_MarR-typ"/>
</dbReference>
<evidence type="ECO:0000256" key="2">
    <source>
        <dbReference type="ARBA" id="ARBA00023125"/>
    </source>
</evidence>
<evidence type="ECO:0000313" key="5">
    <source>
        <dbReference type="EMBL" id="GAY74007.1"/>
    </source>
</evidence>
<dbReference type="Gene3D" id="1.10.10.10">
    <property type="entry name" value="Winged helix-like DNA-binding domain superfamily/Winged helix DNA-binding domain"/>
    <property type="match status" value="1"/>
</dbReference>
<accession>A0A401FNU2</accession>
<keyword evidence="2" id="KW-0238">DNA-binding</keyword>
<dbReference type="InterPro" id="IPR011991">
    <property type="entry name" value="ArsR-like_HTH"/>
</dbReference>
<protein>
    <submittedName>
        <fullName evidence="5">Transcriptional regulator</fullName>
    </submittedName>
</protein>
<dbReference type="SUPFAM" id="SSF46785">
    <property type="entry name" value="Winged helix' DNA-binding domain"/>
    <property type="match status" value="1"/>
</dbReference>
<evidence type="ECO:0000313" key="6">
    <source>
        <dbReference type="Proteomes" id="UP000286974"/>
    </source>
</evidence>
<comment type="caution">
    <text evidence="5">The sequence shown here is derived from an EMBL/GenBank/DDBJ whole genome shotgun (WGS) entry which is preliminary data.</text>
</comment>
<dbReference type="AlphaFoldDB" id="A0A401FNU2"/>
<dbReference type="InterPro" id="IPR052067">
    <property type="entry name" value="Metal_resp_HTH_trans_reg"/>
</dbReference>
<keyword evidence="1" id="KW-0805">Transcription regulation</keyword>
<evidence type="ECO:0000256" key="1">
    <source>
        <dbReference type="ARBA" id="ARBA00023015"/>
    </source>
</evidence>
<dbReference type="GO" id="GO:0003677">
    <property type="term" value="F:DNA binding"/>
    <property type="evidence" value="ECO:0007669"/>
    <property type="project" value="UniProtKB-KW"/>
</dbReference>
<dbReference type="RefSeq" id="WP_125008734.1">
    <property type="nucleotide sequence ID" value="NZ_BEXA01000005.1"/>
</dbReference>
<dbReference type="InterPro" id="IPR036388">
    <property type="entry name" value="WH-like_DNA-bd_sf"/>
</dbReference>
<name>A0A401FNU2_9LACO</name>
<evidence type="ECO:0000256" key="3">
    <source>
        <dbReference type="ARBA" id="ARBA00023163"/>
    </source>
</evidence>
<dbReference type="PROSITE" id="PS50995">
    <property type="entry name" value="HTH_MARR_2"/>
    <property type="match status" value="1"/>
</dbReference>
<dbReference type="PRINTS" id="PR00598">
    <property type="entry name" value="HTHMARR"/>
</dbReference>
<dbReference type="OrthoDB" id="2329684at2"/>
<sequence>MEENIIALLQQAISMIRSESVNGRGAQEQKWLQNHLDNPELQTVVTQLSIVSLHILSSLETGELTGIELAEQLNVTRGGITRAAKKLTQTGLIEVNQKPDDRKKIYYSLTEDGVTLAKVHDEMHRTLNQQMIDRVISKYSDDELRNAVRLIDDLAEFERGFY</sequence>
<dbReference type="Pfam" id="PF01047">
    <property type="entry name" value="MarR"/>
    <property type="match status" value="1"/>
</dbReference>
<reference evidence="5 6" key="1">
    <citation type="submission" date="2017-11" db="EMBL/GenBank/DDBJ databases">
        <title>Draft Genome Sequence of Lactobacillus curieae NBRC 111893 isolated from Koso, a Japanese sugar-Vegetable Fermented Beverage.</title>
        <authorList>
            <person name="Chiou T.Y."/>
            <person name="Oshima K."/>
            <person name="Suda W."/>
            <person name="Hattori M."/>
            <person name="Takahashi T."/>
        </authorList>
    </citation>
    <scope>NUCLEOTIDE SEQUENCE [LARGE SCALE GENOMIC DNA]</scope>
    <source>
        <strain evidence="5 6">NBRC111893</strain>
    </source>
</reference>
<dbReference type="CDD" id="cd00090">
    <property type="entry name" value="HTH_ARSR"/>
    <property type="match status" value="1"/>
</dbReference>
<dbReference type="GO" id="GO:0003700">
    <property type="term" value="F:DNA-binding transcription factor activity"/>
    <property type="evidence" value="ECO:0007669"/>
    <property type="project" value="InterPro"/>
</dbReference>
<organism evidence="5 6">
    <name type="scientific">Lentilactobacillus kosonis</name>
    <dbReference type="NCBI Taxonomy" id="2810561"/>
    <lineage>
        <taxon>Bacteria</taxon>
        <taxon>Bacillati</taxon>
        <taxon>Bacillota</taxon>
        <taxon>Bacilli</taxon>
        <taxon>Lactobacillales</taxon>
        <taxon>Lactobacillaceae</taxon>
        <taxon>Lentilactobacillus</taxon>
    </lineage>
</organism>
<keyword evidence="6" id="KW-1185">Reference proteome</keyword>
<dbReference type="PANTHER" id="PTHR35790:SF4">
    <property type="entry name" value="HTH-TYPE TRANSCRIPTIONAL REGULATOR PCHR"/>
    <property type="match status" value="1"/>
</dbReference>
<dbReference type="InterPro" id="IPR036390">
    <property type="entry name" value="WH_DNA-bd_sf"/>
</dbReference>
<dbReference type="SMART" id="SM00347">
    <property type="entry name" value="HTH_MARR"/>
    <property type="match status" value="1"/>
</dbReference>
<gene>
    <name evidence="5" type="ORF">NBRC111893_2153</name>
</gene>
<feature type="domain" description="HTH marR-type" evidence="4">
    <location>
        <begin position="2"/>
        <end position="156"/>
    </location>
</feature>
<evidence type="ECO:0000259" key="4">
    <source>
        <dbReference type="PROSITE" id="PS50995"/>
    </source>
</evidence>
<proteinExistence type="predicted"/>
<dbReference type="PANTHER" id="PTHR35790">
    <property type="entry name" value="HTH-TYPE TRANSCRIPTIONAL REGULATOR PCHR"/>
    <property type="match status" value="1"/>
</dbReference>